<evidence type="ECO:0000313" key="2">
    <source>
        <dbReference type="EMBL" id="GBP60137.1"/>
    </source>
</evidence>
<comment type="caution">
    <text evidence="2">The sequence shown here is derived from an EMBL/GenBank/DDBJ whole genome shotgun (WGS) entry which is preliminary data.</text>
</comment>
<reference evidence="2 3" key="1">
    <citation type="journal article" date="2019" name="Commun. Biol.">
        <title>The bagworm genome reveals a unique fibroin gene that provides high tensile strength.</title>
        <authorList>
            <person name="Kono N."/>
            <person name="Nakamura H."/>
            <person name="Ohtoshi R."/>
            <person name="Tomita M."/>
            <person name="Numata K."/>
            <person name="Arakawa K."/>
        </authorList>
    </citation>
    <scope>NUCLEOTIDE SEQUENCE [LARGE SCALE GENOMIC DNA]</scope>
</reference>
<accession>A0A4C1XCU9</accession>
<dbReference type="AlphaFoldDB" id="A0A4C1XCU9"/>
<dbReference type="EMBL" id="BGZK01000780">
    <property type="protein sequence ID" value="GBP60137.1"/>
    <property type="molecule type" value="Genomic_DNA"/>
</dbReference>
<protein>
    <submittedName>
        <fullName evidence="2">Uncharacterized protein</fullName>
    </submittedName>
</protein>
<gene>
    <name evidence="2" type="ORF">EVAR_41827_1</name>
</gene>
<evidence type="ECO:0000313" key="3">
    <source>
        <dbReference type="Proteomes" id="UP000299102"/>
    </source>
</evidence>
<proteinExistence type="predicted"/>
<name>A0A4C1XCU9_EUMVA</name>
<keyword evidence="3" id="KW-1185">Reference proteome</keyword>
<keyword evidence="1" id="KW-0472">Membrane</keyword>
<feature type="transmembrane region" description="Helical" evidence="1">
    <location>
        <begin position="50"/>
        <end position="70"/>
    </location>
</feature>
<dbReference type="Proteomes" id="UP000299102">
    <property type="component" value="Unassembled WGS sequence"/>
</dbReference>
<keyword evidence="1" id="KW-1133">Transmembrane helix</keyword>
<feature type="transmembrane region" description="Helical" evidence="1">
    <location>
        <begin position="174"/>
        <end position="196"/>
    </location>
</feature>
<feature type="transmembrane region" description="Helical" evidence="1">
    <location>
        <begin position="90"/>
        <end position="111"/>
    </location>
</feature>
<keyword evidence="1" id="KW-0812">Transmembrane</keyword>
<organism evidence="2 3">
    <name type="scientific">Eumeta variegata</name>
    <name type="common">Bagworm moth</name>
    <name type="synonym">Eumeta japonica</name>
    <dbReference type="NCBI Taxonomy" id="151549"/>
    <lineage>
        <taxon>Eukaryota</taxon>
        <taxon>Metazoa</taxon>
        <taxon>Ecdysozoa</taxon>
        <taxon>Arthropoda</taxon>
        <taxon>Hexapoda</taxon>
        <taxon>Insecta</taxon>
        <taxon>Pterygota</taxon>
        <taxon>Neoptera</taxon>
        <taxon>Endopterygota</taxon>
        <taxon>Lepidoptera</taxon>
        <taxon>Glossata</taxon>
        <taxon>Ditrysia</taxon>
        <taxon>Tineoidea</taxon>
        <taxon>Psychidae</taxon>
        <taxon>Oiketicinae</taxon>
        <taxon>Eumeta</taxon>
    </lineage>
</organism>
<evidence type="ECO:0000256" key="1">
    <source>
        <dbReference type="SAM" id="Phobius"/>
    </source>
</evidence>
<feature type="transmembrane region" description="Helical" evidence="1">
    <location>
        <begin position="202"/>
        <end position="223"/>
    </location>
</feature>
<sequence>MQRRPVQHMLHVPVDAAVAALGYLQAVSIAARAQAPAAGRRLSAGLRRHVAASLACVCAVIYVGLMPRFLEDYGLDHRRRVEYSMLTPLLMLGVVFGGYLITMAVLLIVGVKKKRLKSAHTAAGPEWRATSRLLVFDAHLNTVATGRNSCQIKLNLRMQTDAVRFRPQRHAGYVLTYLVTGALACAALLAGCMIYQTNLVQTLAIFVALGVYSVWLHMVYCVYNNIKLEKNPKIMAYNTLHNPKEMEAQKILRAAIVRGLDECGPPYSPSSTRDSGDNGTSHCLNARLIYETA</sequence>